<evidence type="ECO:0000256" key="1">
    <source>
        <dbReference type="ARBA" id="ARBA00022723"/>
    </source>
</evidence>
<keyword evidence="4" id="KW-0804">Transcription</keyword>
<dbReference type="Gene3D" id="3.30.160.60">
    <property type="entry name" value="Classic Zinc Finger"/>
    <property type="match status" value="1"/>
</dbReference>
<organism evidence="10 11">
    <name type="scientific">Cercospora beticola</name>
    <name type="common">Sugarbeet leaf spot fungus</name>
    <dbReference type="NCBI Taxonomy" id="122368"/>
    <lineage>
        <taxon>Eukaryota</taxon>
        <taxon>Fungi</taxon>
        <taxon>Dikarya</taxon>
        <taxon>Ascomycota</taxon>
        <taxon>Pezizomycotina</taxon>
        <taxon>Dothideomycetes</taxon>
        <taxon>Dothideomycetidae</taxon>
        <taxon>Mycosphaerellales</taxon>
        <taxon>Mycosphaerellaceae</taxon>
        <taxon>Cercospora</taxon>
    </lineage>
</organism>
<feature type="region of interest" description="Disordered" evidence="7">
    <location>
        <begin position="111"/>
        <end position="141"/>
    </location>
</feature>
<dbReference type="PANTHER" id="PTHR47660">
    <property type="entry name" value="TRANSCRIPTION FACTOR WITH C2H2 AND ZN(2)-CYS(6) DNA BINDING DOMAIN (EUROFUNG)-RELATED-RELATED"/>
    <property type="match status" value="1"/>
</dbReference>
<dbReference type="InterPro" id="IPR036864">
    <property type="entry name" value="Zn2-C6_fun-type_DNA-bd_sf"/>
</dbReference>
<dbReference type="InterPro" id="IPR036236">
    <property type="entry name" value="Znf_C2H2_sf"/>
</dbReference>
<feature type="region of interest" description="Disordered" evidence="7">
    <location>
        <begin position="326"/>
        <end position="376"/>
    </location>
</feature>
<gene>
    <name evidence="10" type="ORF">RHO25_011055</name>
</gene>
<keyword evidence="3" id="KW-0805">Transcription regulation</keyword>
<evidence type="ECO:0000313" key="11">
    <source>
        <dbReference type="Proteomes" id="UP001302367"/>
    </source>
</evidence>
<evidence type="ECO:0000313" key="10">
    <source>
        <dbReference type="EMBL" id="WPB06398.1"/>
    </source>
</evidence>
<feature type="region of interest" description="Disordered" evidence="7">
    <location>
        <begin position="549"/>
        <end position="568"/>
    </location>
</feature>
<dbReference type="PROSITE" id="PS00028">
    <property type="entry name" value="ZINC_FINGER_C2H2_1"/>
    <property type="match status" value="2"/>
</dbReference>
<evidence type="ECO:0000256" key="4">
    <source>
        <dbReference type="ARBA" id="ARBA00023163"/>
    </source>
</evidence>
<evidence type="ECO:0000256" key="2">
    <source>
        <dbReference type="ARBA" id="ARBA00022833"/>
    </source>
</evidence>
<keyword evidence="11" id="KW-1185">Reference proteome</keyword>
<evidence type="ECO:0000256" key="5">
    <source>
        <dbReference type="ARBA" id="ARBA00023242"/>
    </source>
</evidence>
<name>A0ABZ0P3G0_CERBT</name>
<dbReference type="PROSITE" id="PS00463">
    <property type="entry name" value="ZN2_CY6_FUNGAL_1"/>
    <property type="match status" value="1"/>
</dbReference>
<evidence type="ECO:0000259" key="8">
    <source>
        <dbReference type="PROSITE" id="PS50048"/>
    </source>
</evidence>
<protein>
    <submittedName>
        <fullName evidence="10">Uncharacterized protein</fullName>
    </submittedName>
</protein>
<proteinExistence type="predicted"/>
<sequence>MLTKPSSHVCLECGRAYKAAETLNRHKKNHSATTNYACDICDASFKRKDLLDRHYNIHSGGKQPPNNSRSQRACDRCSRLKTRCDNMVPCTRCTRGGHACTYKLKGSRARVDRSPRASMDSGTSARSHDSPMPSVGTPAMSPELPASLDSGTQFDLQNNWMGNLWLEEPAWQWPLPEDTLAPAEQNSIRMAAPQAYPMQSWEGAVDPDLTGSYLLPPGPLSDSEYTPSLASPSYSAASVESPLPATMSMAPTRYVSCLSTSEYDQLLLWISADAILKTQSSIHVSVSANSYCLFAMSGLSEDEHSLSNQEFDELVNLSFGNGAGNIDSIDPSANGSGTAPPISESGELTSPPRHRLRSGSPLSKPPPPINQNDELHFSLSPLGDRKDSAATLLHAPDKTRLSAFFEQTVAFNPNNKILLGQPVCADDRQTRYEFMLILVHYDNDQLLLRSIARAQNGTKSVTTEILGFRLWKCVCEIEDHIGITPHDMFSACKDAAHSYHRDRATLKFPTERQKDDIKKMLASGQGLSDCSGIETRKQNWLKSKAQTLRDLNDSQAGSAPPTAGDLSS</sequence>
<dbReference type="PROSITE" id="PS50048">
    <property type="entry name" value="ZN2_CY6_FUNGAL_2"/>
    <property type="match status" value="1"/>
</dbReference>
<accession>A0ABZ0P3G0</accession>
<feature type="domain" description="C2H2-type" evidence="9">
    <location>
        <begin position="8"/>
        <end position="35"/>
    </location>
</feature>
<dbReference type="Proteomes" id="UP001302367">
    <property type="component" value="Chromosome 7"/>
</dbReference>
<dbReference type="SUPFAM" id="SSF57701">
    <property type="entry name" value="Zn2/Cys6 DNA-binding domain"/>
    <property type="match status" value="1"/>
</dbReference>
<keyword evidence="2" id="KW-0862">Zinc</keyword>
<dbReference type="SUPFAM" id="SSF57667">
    <property type="entry name" value="beta-beta-alpha zinc fingers"/>
    <property type="match status" value="1"/>
</dbReference>
<dbReference type="SMART" id="SM00355">
    <property type="entry name" value="ZnF_C2H2"/>
    <property type="match status" value="2"/>
</dbReference>
<dbReference type="InterPro" id="IPR013087">
    <property type="entry name" value="Znf_C2H2_type"/>
</dbReference>
<keyword evidence="1" id="KW-0479">Metal-binding</keyword>
<dbReference type="SMART" id="SM00066">
    <property type="entry name" value="GAL4"/>
    <property type="match status" value="1"/>
</dbReference>
<keyword evidence="6" id="KW-0863">Zinc-finger</keyword>
<evidence type="ECO:0000256" key="6">
    <source>
        <dbReference type="PROSITE-ProRule" id="PRU00042"/>
    </source>
</evidence>
<dbReference type="Pfam" id="PF00172">
    <property type="entry name" value="Zn_clus"/>
    <property type="match status" value="1"/>
</dbReference>
<dbReference type="Pfam" id="PF00096">
    <property type="entry name" value="zf-C2H2"/>
    <property type="match status" value="1"/>
</dbReference>
<keyword evidence="5" id="KW-0539">Nucleus</keyword>
<dbReference type="GeneID" id="35433098"/>
<evidence type="ECO:0000256" key="7">
    <source>
        <dbReference type="SAM" id="MobiDB-lite"/>
    </source>
</evidence>
<dbReference type="PROSITE" id="PS50157">
    <property type="entry name" value="ZINC_FINGER_C2H2_2"/>
    <property type="match status" value="2"/>
</dbReference>
<reference evidence="10 11" key="1">
    <citation type="submission" date="2023-09" db="EMBL/GenBank/DDBJ databases">
        <title>Complete-Gapless Cercospora beticola genome.</title>
        <authorList>
            <person name="Wyatt N.A."/>
            <person name="Spanner R.E."/>
            <person name="Bolton M.D."/>
        </authorList>
    </citation>
    <scope>NUCLEOTIDE SEQUENCE [LARGE SCALE GENOMIC DNA]</scope>
    <source>
        <strain evidence="10">Cb09-40</strain>
    </source>
</reference>
<evidence type="ECO:0000259" key="9">
    <source>
        <dbReference type="PROSITE" id="PS50157"/>
    </source>
</evidence>
<dbReference type="Gene3D" id="4.10.240.10">
    <property type="entry name" value="Zn(2)-C6 fungal-type DNA-binding domain"/>
    <property type="match status" value="1"/>
</dbReference>
<dbReference type="CDD" id="cd00067">
    <property type="entry name" value="GAL4"/>
    <property type="match status" value="1"/>
</dbReference>
<feature type="domain" description="Zn(2)-C6 fungal-type" evidence="8">
    <location>
        <begin position="73"/>
        <end position="102"/>
    </location>
</feature>
<dbReference type="InterPro" id="IPR001138">
    <property type="entry name" value="Zn2Cys6_DnaBD"/>
</dbReference>
<feature type="domain" description="C2H2-type" evidence="9">
    <location>
        <begin position="36"/>
        <end position="63"/>
    </location>
</feature>
<dbReference type="EMBL" id="CP134190">
    <property type="protein sequence ID" value="WPB06398.1"/>
    <property type="molecule type" value="Genomic_DNA"/>
</dbReference>
<evidence type="ECO:0000256" key="3">
    <source>
        <dbReference type="ARBA" id="ARBA00023015"/>
    </source>
</evidence>
<dbReference type="RefSeq" id="XP_023450669.2">
    <property type="nucleotide sequence ID" value="XM_023602070.2"/>
</dbReference>